<evidence type="ECO:0000313" key="6">
    <source>
        <dbReference type="Proteomes" id="UP000281261"/>
    </source>
</evidence>
<accession>A0A420ZCI5</accession>
<keyword evidence="2" id="KW-0547">Nucleotide-binding</keyword>
<sequence>MITFDHVYKRFNGNVVFNDLVFDVPDGITTVLLGPSGTGKSVFLKMIIGLISPDYGYVWIDDRNIVNLKTKYLYRIREQFGFVFQLSALFDSMSIYENIALPLKMHTQFNEESIYSKVNECLSLVDLEDAGHLYPEELSGGMKKRAAIARALVRDPKYILYDEPTTGLDPRTAAKIENLIIKVQQERKVTSVVVTHDLTSARRVGQYVALLTGGRIAIEGSPEELDESANQELRRFLNEIPQNESLL</sequence>
<comment type="caution">
    <text evidence="5">The sequence shown here is derived from an EMBL/GenBank/DDBJ whole genome shotgun (WGS) entry which is preliminary data.</text>
</comment>
<dbReference type="Proteomes" id="UP000281261">
    <property type="component" value="Unassembled WGS sequence"/>
</dbReference>
<protein>
    <submittedName>
        <fullName evidence="5">ABC transporter ATP-binding protein</fullName>
    </submittedName>
</protein>
<dbReference type="InterPro" id="IPR017871">
    <property type="entry name" value="ABC_transporter-like_CS"/>
</dbReference>
<feature type="domain" description="ABC transporter" evidence="4">
    <location>
        <begin position="2"/>
        <end position="238"/>
    </location>
</feature>
<dbReference type="SMART" id="SM00382">
    <property type="entry name" value="AAA"/>
    <property type="match status" value="1"/>
</dbReference>
<dbReference type="PANTHER" id="PTHR43023:SF6">
    <property type="entry name" value="INTERMEMBRANE PHOSPHOLIPID TRANSPORT SYSTEM ATP-BINDING PROTEIN MLAF"/>
    <property type="match status" value="1"/>
</dbReference>
<evidence type="ECO:0000313" key="5">
    <source>
        <dbReference type="EMBL" id="RLC37142.1"/>
    </source>
</evidence>
<reference evidence="5 6" key="1">
    <citation type="submission" date="2018-06" db="EMBL/GenBank/DDBJ databases">
        <title>Extensive metabolic versatility and redundancy in microbially diverse, dynamic hydrothermal sediments.</title>
        <authorList>
            <person name="Dombrowski N."/>
            <person name="Teske A."/>
            <person name="Baker B.J."/>
        </authorList>
    </citation>
    <scope>NUCLEOTIDE SEQUENCE [LARGE SCALE GENOMIC DNA]</scope>
    <source>
        <strain evidence="5">B79_G16</strain>
    </source>
</reference>
<dbReference type="GO" id="GO:0005524">
    <property type="term" value="F:ATP binding"/>
    <property type="evidence" value="ECO:0007669"/>
    <property type="project" value="UniProtKB-KW"/>
</dbReference>
<gene>
    <name evidence="5" type="ORF">DRH29_02990</name>
</gene>
<evidence type="ECO:0000256" key="3">
    <source>
        <dbReference type="ARBA" id="ARBA00022840"/>
    </source>
</evidence>
<dbReference type="InterPro" id="IPR027417">
    <property type="entry name" value="P-loop_NTPase"/>
</dbReference>
<dbReference type="SUPFAM" id="SSF52540">
    <property type="entry name" value="P-loop containing nucleoside triphosphate hydrolases"/>
    <property type="match status" value="1"/>
</dbReference>
<dbReference type="GO" id="GO:0016887">
    <property type="term" value="F:ATP hydrolysis activity"/>
    <property type="evidence" value="ECO:0007669"/>
    <property type="project" value="InterPro"/>
</dbReference>
<name>A0A420ZCI5_UNCK3</name>
<proteinExistence type="predicted"/>
<dbReference type="InterPro" id="IPR003439">
    <property type="entry name" value="ABC_transporter-like_ATP-bd"/>
</dbReference>
<keyword evidence="3 5" id="KW-0067">ATP-binding</keyword>
<dbReference type="PROSITE" id="PS50893">
    <property type="entry name" value="ABC_TRANSPORTER_2"/>
    <property type="match status" value="1"/>
</dbReference>
<evidence type="ECO:0000256" key="1">
    <source>
        <dbReference type="ARBA" id="ARBA00022448"/>
    </source>
</evidence>
<dbReference type="PANTHER" id="PTHR43023">
    <property type="entry name" value="PROTEIN TRIGALACTOSYLDIACYLGLYCEROL 3, CHLOROPLASTIC"/>
    <property type="match status" value="1"/>
</dbReference>
<dbReference type="PROSITE" id="PS00211">
    <property type="entry name" value="ABC_TRANSPORTER_1"/>
    <property type="match status" value="1"/>
</dbReference>
<dbReference type="AlphaFoldDB" id="A0A420ZCI5"/>
<dbReference type="EMBL" id="QMNG01000011">
    <property type="protein sequence ID" value="RLC37142.1"/>
    <property type="molecule type" value="Genomic_DNA"/>
</dbReference>
<evidence type="ECO:0000256" key="2">
    <source>
        <dbReference type="ARBA" id="ARBA00022741"/>
    </source>
</evidence>
<organism evidence="5 6">
    <name type="scientific">candidate division Kazan bacterium</name>
    <dbReference type="NCBI Taxonomy" id="2202143"/>
    <lineage>
        <taxon>Bacteria</taxon>
        <taxon>Bacteria division Kazan-3B-28</taxon>
    </lineage>
</organism>
<keyword evidence="1" id="KW-0813">Transport</keyword>
<evidence type="ECO:0000259" key="4">
    <source>
        <dbReference type="PROSITE" id="PS50893"/>
    </source>
</evidence>
<dbReference type="InterPro" id="IPR003593">
    <property type="entry name" value="AAA+_ATPase"/>
</dbReference>
<dbReference type="Pfam" id="PF00005">
    <property type="entry name" value="ABC_tran"/>
    <property type="match status" value="1"/>
</dbReference>
<dbReference type="Gene3D" id="3.40.50.300">
    <property type="entry name" value="P-loop containing nucleotide triphosphate hydrolases"/>
    <property type="match status" value="1"/>
</dbReference>